<dbReference type="Proteomes" id="UP000054279">
    <property type="component" value="Unassembled WGS sequence"/>
</dbReference>
<dbReference type="InterPro" id="IPR036908">
    <property type="entry name" value="RlpA-like_sf"/>
</dbReference>
<feature type="chain" id="PRO_5002205001" description="RlpA-like protein double-psi beta-barrel domain-containing protein" evidence="3">
    <location>
        <begin position="21"/>
        <end position="178"/>
    </location>
</feature>
<organism evidence="4 5">
    <name type="scientific">Sphaerobolus stellatus (strain SS14)</name>
    <dbReference type="NCBI Taxonomy" id="990650"/>
    <lineage>
        <taxon>Eukaryota</taxon>
        <taxon>Fungi</taxon>
        <taxon>Dikarya</taxon>
        <taxon>Basidiomycota</taxon>
        <taxon>Agaricomycotina</taxon>
        <taxon>Agaricomycetes</taxon>
        <taxon>Phallomycetidae</taxon>
        <taxon>Geastrales</taxon>
        <taxon>Sphaerobolaceae</taxon>
        <taxon>Sphaerobolus</taxon>
    </lineage>
</organism>
<accession>A0A0C9UVQ4</accession>
<dbReference type="AlphaFoldDB" id="A0A0C9UVQ4"/>
<evidence type="ECO:0000313" key="5">
    <source>
        <dbReference type="Proteomes" id="UP000054279"/>
    </source>
</evidence>
<evidence type="ECO:0000256" key="1">
    <source>
        <dbReference type="ARBA" id="ARBA00022729"/>
    </source>
</evidence>
<name>A0A0C9UVQ4_SPHS4</name>
<dbReference type="PANTHER" id="PTHR31836">
    <property type="match status" value="1"/>
</dbReference>
<dbReference type="CDD" id="cd22191">
    <property type="entry name" value="DPBB_RlpA_EXP_N-like"/>
    <property type="match status" value="1"/>
</dbReference>
<feature type="signal peptide" evidence="3">
    <location>
        <begin position="1"/>
        <end position="20"/>
    </location>
</feature>
<feature type="region of interest" description="Disordered" evidence="2">
    <location>
        <begin position="148"/>
        <end position="178"/>
    </location>
</feature>
<proteinExistence type="predicted"/>
<evidence type="ECO:0000256" key="3">
    <source>
        <dbReference type="SAM" id="SignalP"/>
    </source>
</evidence>
<dbReference type="EMBL" id="KN837156">
    <property type="protein sequence ID" value="KIJ38919.1"/>
    <property type="molecule type" value="Genomic_DNA"/>
</dbReference>
<dbReference type="PANTHER" id="PTHR31836:SF28">
    <property type="entry name" value="SRCR DOMAIN-CONTAINING PROTEIN-RELATED"/>
    <property type="match status" value="1"/>
</dbReference>
<feature type="compositionally biased region" description="Basic and acidic residues" evidence="2">
    <location>
        <begin position="167"/>
        <end position="178"/>
    </location>
</feature>
<dbReference type="InterPro" id="IPR051477">
    <property type="entry name" value="Expansin_CellWall"/>
</dbReference>
<evidence type="ECO:0000313" key="4">
    <source>
        <dbReference type="EMBL" id="KIJ38919.1"/>
    </source>
</evidence>
<evidence type="ECO:0000256" key="2">
    <source>
        <dbReference type="SAM" id="MobiDB-lite"/>
    </source>
</evidence>
<keyword evidence="1 3" id="KW-0732">Signal</keyword>
<dbReference type="Gene3D" id="2.40.40.10">
    <property type="entry name" value="RlpA-like domain"/>
    <property type="match status" value="1"/>
</dbReference>
<dbReference type="HOGENOM" id="CLU_1511554_0_0_1"/>
<evidence type="ECO:0008006" key="6">
    <source>
        <dbReference type="Google" id="ProtNLM"/>
    </source>
</evidence>
<reference evidence="4 5" key="1">
    <citation type="submission" date="2014-06" db="EMBL/GenBank/DDBJ databases">
        <title>Evolutionary Origins and Diversification of the Mycorrhizal Mutualists.</title>
        <authorList>
            <consortium name="DOE Joint Genome Institute"/>
            <consortium name="Mycorrhizal Genomics Consortium"/>
            <person name="Kohler A."/>
            <person name="Kuo A."/>
            <person name="Nagy L.G."/>
            <person name="Floudas D."/>
            <person name="Copeland A."/>
            <person name="Barry K.W."/>
            <person name="Cichocki N."/>
            <person name="Veneault-Fourrey C."/>
            <person name="LaButti K."/>
            <person name="Lindquist E.A."/>
            <person name="Lipzen A."/>
            <person name="Lundell T."/>
            <person name="Morin E."/>
            <person name="Murat C."/>
            <person name="Riley R."/>
            <person name="Ohm R."/>
            <person name="Sun H."/>
            <person name="Tunlid A."/>
            <person name="Henrissat B."/>
            <person name="Grigoriev I.V."/>
            <person name="Hibbett D.S."/>
            <person name="Martin F."/>
        </authorList>
    </citation>
    <scope>NUCLEOTIDE SEQUENCE [LARGE SCALE GENOMIC DNA]</scope>
    <source>
        <strain evidence="4 5">SS14</strain>
    </source>
</reference>
<gene>
    <name evidence="4" type="ORF">M422DRAFT_68952</name>
</gene>
<dbReference type="OrthoDB" id="406505at2759"/>
<protein>
    <recommendedName>
        <fullName evidence="6">RlpA-like protein double-psi beta-barrel domain-containing protein</fullName>
    </recommendedName>
</protein>
<keyword evidence="5" id="KW-1185">Reference proteome</keyword>
<dbReference type="SUPFAM" id="SSF50685">
    <property type="entry name" value="Barwin-like endoglucanases"/>
    <property type="match status" value="1"/>
</dbReference>
<sequence length="178" mass="18990">MYQILLLIIPCLPLLSLASALPHRAPKALRRPDLDLQDCSEINSQNAFGTLHAFSNQFACGAIPTPSSSTLIVALPPADFESGQNCFQPVTIYLQNSNAAITALMVDECSECSAGTLGMSERLFNSLGLPISDANRLEVTWSFAELPPSVDDTASGPNAGETLSNEIESRDLSDYGTV</sequence>